<dbReference type="Gene3D" id="3.30.70.100">
    <property type="match status" value="1"/>
</dbReference>
<dbReference type="InterPro" id="IPR036163">
    <property type="entry name" value="HMA_dom_sf"/>
</dbReference>
<evidence type="ECO:0000256" key="1">
    <source>
        <dbReference type="ARBA" id="ARBA00004127"/>
    </source>
</evidence>
<name>A0A1I0PSD2_9EURY</name>
<evidence type="ECO:0000256" key="6">
    <source>
        <dbReference type="ARBA" id="ARBA00022840"/>
    </source>
</evidence>
<dbReference type="AlphaFoldDB" id="A0A1I0PSD2"/>
<dbReference type="Proteomes" id="UP000198518">
    <property type="component" value="Unassembled WGS sequence"/>
</dbReference>
<organism evidence="12 13">
    <name type="scientific">Halobacterium jilantaiense</name>
    <dbReference type="NCBI Taxonomy" id="355548"/>
    <lineage>
        <taxon>Archaea</taxon>
        <taxon>Methanobacteriati</taxon>
        <taxon>Methanobacteriota</taxon>
        <taxon>Stenosarchaea group</taxon>
        <taxon>Halobacteria</taxon>
        <taxon>Halobacteriales</taxon>
        <taxon>Halobacteriaceae</taxon>
        <taxon>Halobacterium</taxon>
    </lineage>
</organism>
<dbReference type="InterPro" id="IPR018303">
    <property type="entry name" value="ATPase_P-typ_P_site"/>
</dbReference>
<sequence>MSECALCDLPTPDPPVTEDGVDGEYCCRGCLEVGRRLDDVTAADPENLNAAAVDDSTPDDSDVPESAETAYLDVDGLHCSACELFLQAEATDTAGVHDADVSYATDAARVTYDPEVVDPSDLPGVFDRLGYGASLPDGDESGMGDAGGWLAGDDRRVVVGSLLGMVVMLGYGLVLYGSYLDLAPTAELGVLAATLALGTVYCAVTFGLVFGLLEAVALLAVLQSVSFAAILNADSLSVGTAVPAVAALASVVVFHTGRPFLRGAYVSLRAGRPNMDLLVALAVLAAWGYSVAAYAAGSAHVYFDVAVMVVLVVTLGNRIEERVKSRAVSGLSAFAAASVDDASRRTSEGGTETVPVDDLGSGDEVVVRAGERVPVDGTVAEGAAAVDESLVTGESVPDRKRPGDEVLGGTVVTDDALVVAVGEGPDSTADQLVELLWDVRSARPGVQQVADRLAAVFVPLVVALAVVTAGYYLWSGAGVADAVLTGVAVLVVSCPCALGLATPLAVSAGVREALDAGVVVTDAGVFERVRNVDVVVLDKTGTLTTGEMAVEAVTAVGGIDPESVLTRAAAVEQFSTHPVAEAVTDRADPPAVEVTDFDRKPRGVTGTVDGDRVLVGHPGLFDDGEWSVPDRVREATDCVDGVPTVVSWNGEARGVLAVADQPREEWLSVVEDLAAAGREVVVLTGDDPDAADPFREHDAVSDVFAGVPPEGKARAVRAVGENATVAMVGDGSNDAPALAAADLGVAMGSGTELAADAADAVVTADLDAVPEMFGLADATRSRIRQNLAWAFTYNAVAIPLAVAALLNPLFAAAAMAGSSLVVVGNSARPLRGGLLSGLLAG</sequence>
<feature type="transmembrane region" description="Helical" evidence="10">
    <location>
        <begin position="157"/>
        <end position="176"/>
    </location>
</feature>
<dbReference type="Gene3D" id="2.70.150.10">
    <property type="entry name" value="Calcium-transporting ATPase, cytoplasmic transduction domain A"/>
    <property type="match status" value="1"/>
</dbReference>
<dbReference type="CDD" id="cd00371">
    <property type="entry name" value="HMA"/>
    <property type="match status" value="1"/>
</dbReference>
<keyword evidence="6" id="KW-0067">ATP-binding</keyword>
<dbReference type="NCBIfam" id="TIGR01511">
    <property type="entry name" value="ATPase-IB1_Cu"/>
    <property type="match status" value="1"/>
</dbReference>
<dbReference type="InterPro" id="IPR023299">
    <property type="entry name" value="ATPase_P-typ_cyto_dom_N"/>
</dbReference>
<protein>
    <submittedName>
        <fullName evidence="12">Cu2+-exporting ATPase</fullName>
    </submittedName>
</protein>
<dbReference type="InterPro" id="IPR008250">
    <property type="entry name" value="ATPase_P-typ_transduc_dom_A_sf"/>
</dbReference>
<keyword evidence="9 10" id="KW-0472">Membrane</keyword>
<comment type="subcellular location">
    <subcellularLocation>
        <location evidence="1">Endomembrane system</location>
        <topology evidence="1">Multi-pass membrane protein</topology>
    </subcellularLocation>
</comment>
<evidence type="ECO:0000256" key="2">
    <source>
        <dbReference type="ARBA" id="ARBA00006024"/>
    </source>
</evidence>
<dbReference type="InterPro" id="IPR023214">
    <property type="entry name" value="HAD_sf"/>
</dbReference>
<evidence type="ECO:0000259" key="11">
    <source>
        <dbReference type="PROSITE" id="PS50846"/>
    </source>
</evidence>
<dbReference type="Pfam" id="PF00122">
    <property type="entry name" value="E1-E2_ATPase"/>
    <property type="match status" value="1"/>
</dbReference>
<dbReference type="GO" id="GO:0043682">
    <property type="term" value="F:P-type divalent copper transporter activity"/>
    <property type="evidence" value="ECO:0007669"/>
    <property type="project" value="TreeGrafter"/>
</dbReference>
<evidence type="ECO:0000313" key="13">
    <source>
        <dbReference type="Proteomes" id="UP000198518"/>
    </source>
</evidence>
<dbReference type="NCBIfam" id="TIGR01494">
    <property type="entry name" value="ATPase_P-type"/>
    <property type="match status" value="1"/>
</dbReference>
<keyword evidence="7" id="KW-1278">Translocase</keyword>
<evidence type="ECO:0000256" key="4">
    <source>
        <dbReference type="ARBA" id="ARBA00022723"/>
    </source>
</evidence>
<keyword evidence="5" id="KW-0547">Nucleotide-binding</keyword>
<keyword evidence="13" id="KW-1185">Reference proteome</keyword>
<feature type="transmembrane region" description="Helical" evidence="10">
    <location>
        <begin position="787"/>
        <end position="810"/>
    </location>
</feature>
<dbReference type="SUPFAM" id="SSF81665">
    <property type="entry name" value="Calcium ATPase, transmembrane domain M"/>
    <property type="match status" value="1"/>
</dbReference>
<dbReference type="PROSITE" id="PS50846">
    <property type="entry name" value="HMA_2"/>
    <property type="match status" value="1"/>
</dbReference>
<evidence type="ECO:0000256" key="3">
    <source>
        <dbReference type="ARBA" id="ARBA00022692"/>
    </source>
</evidence>
<keyword evidence="3 10" id="KW-0812">Transmembrane</keyword>
<dbReference type="STRING" id="355548.SAMN04487945_1914"/>
<dbReference type="InterPro" id="IPR001757">
    <property type="entry name" value="P_typ_ATPase"/>
</dbReference>
<dbReference type="InterPro" id="IPR036412">
    <property type="entry name" value="HAD-like_sf"/>
</dbReference>
<dbReference type="InterPro" id="IPR023298">
    <property type="entry name" value="ATPase_P-typ_TM_dom_sf"/>
</dbReference>
<dbReference type="GO" id="GO:0005524">
    <property type="term" value="F:ATP binding"/>
    <property type="evidence" value="ECO:0007669"/>
    <property type="project" value="UniProtKB-KW"/>
</dbReference>
<dbReference type="GO" id="GO:0005507">
    <property type="term" value="F:copper ion binding"/>
    <property type="evidence" value="ECO:0007669"/>
    <property type="project" value="TreeGrafter"/>
</dbReference>
<dbReference type="InterPro" id="IPR059000">
    <property type="entry name" value="ATPase_P-type_domA"/>
</dbReference>
<gene>
    <name evidence="12" type="ORF">SAMN04487945_1914</name>
</gene>
<dbReference type="GO" id="GO:0055070">
    <property type="term" value="P:copper ion homeostasis"/>
    <property type="evidence" value="ECO:0007669"/>
    <property type="project" value="TreeGrafter"/>
</dbReference>
<dbReference type="GO" id="GO:0016020">
    <property type="term" value="C:membrane"/>
    <property type="evidence" value="ECO:0007669"/>
    <property type="project" value="InterPro"/>
</dbReference>
<proteinExistence type="inferred from homology"/>
<dbReference type="GO" id="GO:0016887">
    <property type="term" value="F:ATP hydrolysis activity"/>
    <property type="evidence" value="ECO:0007669"/>
    <property type="project" value="InterPro"/>
</dbReference>
<dbReference type="Gene3D" id="3.40.50.1000">
    <property type="entry name" value="HAD superfamily/HAD-like"/>
    <property type="match status" value="1"/>
</dbReference>
<dbReference type="PRINTS" id="PR00119">
    <property type="entry name" value="CATATPASE"/>
</dbReference>
<evidence type="ECO:0000256" key="10">
    <source>
        <dbReference type="SAM" id="Phobius"/>
    </source>
</evidence>
<dbReference type="PANTHER" id="PTHR43520:SF8">
    <property type="entry name" value="P-TYPE CU(+) TRANSPORTER"/>
    <property type="match status" value="1"/>
</dbReference>
<dbReference type="Pfam" id="PF00403">
    <property type="entry name" value="HMA"/>
    <property type="match status" value="1"/>
</dbReference>
<dbReference type="InterPro" id="IPR027256">
    <property type="entry name" value="P-typ_ATPase_IB"/>
</dbReference>
<feature type="transmembrane region" description="Helical" evidence="10">
    <location>
        <begin position="486"/>
        <end position="506"/>
    </location>
</feature>
<dbReference type="InterPro" id="IPR006121">
    <property type="entry name" value="HMA_dom"/>
</dbReference>
<dbReference type="OrthoDB" id="8588at2157"/>
<dbReference type="SUPFAM" id="SSF56784">
    <property type="entry name" value="HAD-like"/>
    <property type="match status" value="1"/>
</dbReference>
<dbReference type="EMBL" id="FOJA01000001">
    <property type="protein sequence ID" value="SEW17323.1"/>
    <property type="molecule type" value="Genomic_DNA"/>
</dbReference>
<dbReference type="SUPFAM" id="SSF55008">
    <property type="entry name" value="HMA, heavy metal-associated domain"/>
    <property type="match status" value="1"/>
</dbReference>
<evidence type="ECO:0000313" key="12">
    <source>
        <dbReference type="EMBL" id="SEW17323.1"/>
    </source>
</evidence>
<dbReference type="PROSITE" id="PS00154">
    <property type="entry name" value="ATPASE_E1_E2"/>
    <property type="match status" value="1"/>
</dbReference>
<comment type="similarity">
    <text evidence="2">Belongs to the cation transport ATPase (P-type) (TC 3.A.3) family. Type IB subfamily.</text>
</comment>
<dbReference type="RefSeq" id="WP_089669146.1">
    <property type="nucleotide sequence ID" value="NZ_FOJA01000001.1"/>
</dbReference>
<keyword evidence="8 10" id="KW-1133">Transmembrane helix</keyword>
<keyword evidence="4" id="KW-0479">Metal-binding</keyword>
<dbReference type="Gene3D" id="3.40.1110.10">
    <property type="entry name" value="Calcium-transporting ATPase, cytoplasmic domain N"/>
    <property type="match status" value="1"/>
</dbReference>
<evidence type="ECO:0000256" key="9">
    <source>
        <dbReference type="ARBA" id="ARBA00023136"/>
    </source>
</evidence>
<evidence type="ECO:0000256" key="8">
    <source>
        <dbReference type="ARBA" id="ARBA00022989"/>
    </source>
</evidence>
<dbReference type="NCBIfam" id="TIGR01525">
    <property type="entry name" value="ATPase-IB_hvy"/>
    <property type="match status" value="1"/>
</dbReference>
<dbReference type="PANTHER" id="PTHR43520">
    <property type="entry name" value="ATP7, ISOFORM B"/>
    <property type="match status" value="1"/>
</dbReference>
<evidence type="ECO:0000256" key="7">
    <source>
        <dbReference type="ARBA" id="ARBA00022967"/>
    </source>
</evidence>
<feature type="transmembrane region" description="Helical" evidence="10">
    <location>
        <begin position="238"/>
        <end position="256"/>
    </location>
</feature>
<evidence type="ECO:0000256" key="5">
    <source>
        <dbReference type="ARBA" id="ARBA00022741"/>
    </source>
</evidence>
<dbReference type="SUPFAM" id="SSF81653">
    <property type="entry name" value="Calcium ATPase, transduction domain A"/>
    <property type="match status" value="1"/>
</dbReference>
<feature type="domain" description="HMA" evidence="11">
    <location>
        <begin position="68"/>
        <end position="134"/>
    </location>
</feature>
<dbReference type="Pfam" id="PF00702">
    <property type="entry name" value="Hydrolase"/>
    <property type="match status" value="1"/>
</dbReference>
<dbReference type="PROSITE" id="PS01229">
    <property type="entry name" value="COF_2"/>
    <property type="match status" value="1"/>
</dbReference>
<reference evidence="12 13" key="1">
    <citation type="submission" date="2016-10" db="EMBL/GenBank/DDBJ databases">
        <authorList>
            <person name="de Groot N.N."/>
        </authorList>
    </citation>
    <scope>NUCLEOTIDE SEQUENCE [LARGE SCALE GENOMIC DNA]</scope>
    <source>
        <strain evidence="12 13">CGMCC 1.5337</strain>
    </source>
</reference>
<dbReference type="GO" id="GO:0012505">
    <property type="term" value="C:endomembrane system"/>
    <property type="evidence" value="ECO:0007669"/>
    <property type="project" value="UniProtKB-SubCell"/>
</dbReference>
<feature type="transmembrane region" description="Helical" evidence="10">
    <location>
        <begin position="453"/>
        <end position="474"/>
    </location>
</feature>
<accession>A0A1I0PSD2</accession>
<feature type="transmembrane region" description="Helical" evidence="10">
    <location>
        <begin position="277"/>
        <end position="295"/>
    </location>
</feature>